<feature type="region of interest" description="Disordered" evidence="5">
    <location>
        <begin position="30"/>
        <end position="50"/>
    </location>
</feature>
<dbReference type="InterPro" id="IPR000232">
    <property type="entry name" value="HSF_DNA-bd"/>
</dbReference>
<dbReference type="InterPro" id="IPR036390">
    <property type="entry name" value="WH_DNA-bd_sf"/>
</dbReference>
<dbReference type="GO" id="GO:0005634">
    <property type="term" value="C:nucleus"/>
    <property type="evidence" value="ECO:0007669"/>
    <property type="project" value="UniProtKB-SubCell"/>
</dbReference>
<accession>A0AAD8XT82</accession>
<dbReference type="AlphaFoldDB" id="A0AAD8XT82"/>
<gene>
    <name evidence="7" type="ORF">QTG54_015963</name>
    <name evidence="8" type="ORF">QTG54_015964</name>
</gene>
<dbReference type="Proteomes" id="UP001224775">
    <property type="component" value="Unassembled WGS sequence"/>
</dbReference>
<feature type="domain" description="HSF-type DNA-binding" evidence="6">
    <location>
        <begin position="49"/>
        <end position="147"/>
    </location>
</feature>
<dbReference type="SUPFAM" id="SSF46785">
    <property type="entry name" value="Winged helix' DNA-binding domain"/>
    <property type="match status" value="1"/>
</dbReference>
<dbReference type="PANTHER" id="PTHR10015:SF206">
    <property type="entry name" value="HSF-TYPE DNA-BINDING DOMAIN-CONTAINING PROTEIN"/>
    <property type="match status" value="1"/>
</dbReference>
<feature type="region of interest" description="Disordered" evidence="5">
    <location>
        <begin position="153"/>
        <end position="201"/>
    </location>
</feature>
<proteinExistence type="inferred from homology"/>
<dbReference type="GO" id="GO:0043565">
    <property type="term" value="F:sequence-specific DNA binding"/>
    <property type="evidence" value="ECO:0007669"/>
    <property type="project" value="InterPro"/>
</dbReference>
<feature type="non-terminal residue" evidence="7">
    <location>
        <position position="201"/>
    </location>
</feature>
<dbReference type="SMART" id="SM00415">
    <property type="entry name" value="HSF"/>
    <property type="match status" value="1"/>
</dbReference>
<dbReference type="Gene3D" id="1.10.10.10">
    <property type="entry name" value="Winged helix-like DNA-binding domain superfamily/Winged helix DNA-binding domain"/>
    <property type="match status" value="1"/>
</dbReference>
<reference evidence="7" key="1">
    <citation type="submission" date="2023-06" db="EMBL/GenBank/DDBJ databases">
        <title>Survivors Of The Sea: Transcriptome response of Skeletonema marinoi to long-term dormancy.</title>
        <authorList>
            <person name="Pinder M.I.M."/>
            <person name="Kourtchenko O."/>
            <person name="Robertson E.K."/>
            <person name="Larsson T."/>
            <person name="Maumus F."/>
            <person name="Osuna-Cruz C.M."/>
            <person name="Vancaester E."/>
            <person name="Stenow R."/>
            <person name="Vandepoele K."/>
            <person name="Ploug H."/>
            <person name="Bruchert V."/>
            <person name="Godhe A."/>
            <person name="Topel M."/>
        </authorList>
    </citation>
    <scope>NUCLEOTIDE SEQUENCE</scope>
    <source>
        <strain evidence="7">R05AC</strain>
    </source>
</reference>
<dbReference type="GO" id="GO:0003700">
    <property type="term" value="F:DNA-binding transcription factor activity"/>
    <property type="evidence" value="ECO:0007669"/>
    <property type="project" value="InterPro"/>
</dbReference>
<name>A0AAD8XT82_9STRA</name>
<dbReference type="FunFam" id="1.10.10.10:FF:000479">
    <property type="entry name" value="Predicted protein"/>
    <property type="match status" value="1"/>
</dbReference>
<evidence type="ECO:0000313" key="9">
    <source>
        <dbReference type="Proteomes" id="UP001224775"/>
    </source>
</evidence>
<evidence type="ECO:0000313" key="8">
    <source>
        <dbReference type="EMBL" id="KAK1733405.1"/>
    </source>
</evidence>
<evidence type="ECO:0000313" key="7">
    <source>
        <dbReference type="EMBL" id="KAK1733404.1"/>
    </source>
</evidence>
<keyword evidence="7" id="KW-0346">Stress response</keyword>
<evidence type="ECO:0000256" key="4">
    <source>
        <dbReference type="RuleBase" id="RU004020"/>
    </source>
</evidence>
<evidence type="ECO:0000256" key="2">
    <source>
        <dbReference type="ARBA" id="ARBA00023125"/>
    </source>
</evidence>
<dbReference type="Pfam" id="PF00447">
    <property type="entry name" value="HSF_DNA-bind"/>
    <property type="match status" value="1"/>
</dbReference>
<comment type="subcellular location">
    <subcellularLocation>
        <location evidence="1">Nucleus</location>
    </subcellularLocation>
</comment>
<dbReference type="InterPro" id="IPR036388">
    <property type="entry name" value="WH-like_DNA-bd_sf"/>
</dbReference>
<dbReference type="EMBL" id="JATAAI010000050">
    <property type="protein sequence ID" value="KAK1733405.1"/>
    <property type="molecule type" value="Genomic_DNA"/>
</dbReference>
<keyword evidence="9" id="KW-1185">Reference proteome</keyword>
<evidence type="ECO:0000256" key="5">
    <source>
        <dbReference type="SAM" id="MobiDB-lite"/>
    </source>
</evidence>
<keyword evidence="3" id="KW-0539">Nucleus</keyword>
<organism evidence="7 9">
    <name type="scientific">Skeletonema marinoi</name>
    <dbReference type="NCBI Taxonomy" id="267567"/>
    <lineage>
        <taxon>Eukaryota</taxon>
        <taxon>Sar</taxon>
        <taxon>Stramenopiles</taxon>
        <taxon>Ochrophyta</taxon>
        <taxon>Bacillariophyta</taxon>
        <taxon>Coscinodiscophyceae</taxon>
        <taxon>Thalassiosirophycidae</taxon>
        <taxon>Thalassiosirales</taxon>
        <taxon>Skeletonemataceae</taxon>
        <taxon>Skeletonema</taxon>
        <taxon>Skeletonema marinoi-dohrnii complex</taxon>
    </lineage>
</organism>
<sequence length="201" mass="22709">QLAHTTGEKNSVNNNIINSHKYTAAMANTDTVPIGRSRSRSNSSTGLARSDKFPSKLYEMLESVDSLGLSHTASWLPHGRSFQVKDPTQFMDLVVPKFFKATKYRSFQRQLNLWGFSRIVKGQDHACWHHECFIRGRPGLIAKISRTRVKVKGREATQATPKEALMQVPSEDSSEGASDYDEEDGVYEDVSVTNSRRQFRK</sequence>
<comment type="similarity">
    <text evidence="4">Belongs to the HSF family.</text>
</comment>
<comment type="caution">
    <text evidence="7">The sequence shown here is derived from an EMBL/GenBank/DDBJ whole genome shotgun (WGS) entry which is preliminary data.</text>
</comment>
<protein>
    <submittedName>
        <fullName evidence="7">Heat shock factor family protein</fullName>
    </submittedName>
</protein>
<dbReference type="PANTHER" id="PTHR10015">
    <property type="entry name" value="HEAT SHOCK TRANSCRIPTION FACTOR"/>
    <property type="match status" value="1"/>
</dbReference>
<evidence type="ECO:0000259" key="6">
    <source>
        <dbReference type="SMART" id="SM00415"/>
    </source>
</evidence>
<keyword evidence="2" id="KW-0238">DNA-binding</keyword>
<feature type="compositionally biased region" description="Acidic residues" evidence="5">
    <location>
        <begin position="172"/>
        <end position="187"/>
    </location>
</feature>
<dbReference type="EMBL" id="JATAAI010000050">
    <property type="protein sequence ID" value="KAK1733404.1"/>
    <property type="molecule type" value="Genomic_DNA"/>
</dbReference>
<evidence type="ECO:0000256" key="3">
    <source>
        <dbReference type="ARBA" id="ARBA00023242"/>
    </source>
</evidence>
<evidence type="ECO:0000256" key="1">
    <source>
        <dbReference type="ARBA" id="ARBA00004123"/>
    </source>
</evidence>